<dbReference type="InterPro" id="IPR002761">
    <property type="entry name" value="Diphthami_syn_dom"/>
</dbReference>
<dbReference type="SUPFAM" id="SSF52402">
    <property type="entry name" value="Adenine nucleotide alpha hydrolases-like"/>
    <property type="match status" value="1"/>
</dbReference>
<dbReference type="RefSeq" id="WP_304562883.1">
    <property type="nucleotide sequence ID" value="NZ_JAUQSZ010000016.1"/>
</dbReference>
<dbReference type="InterPro" id="IPR014729">
    <property type="entry name" value="Rossmann-like_a/b/a_fold"/>
</dbReference>
<comment type="caution">
    <text evidence="2">The sequence shown here is derived from an EMBL/GenBank/DDBJ whole genome shotgun (WGS) entry which is preliminary data.</text>
</comment>
<accession>A0ABT9A4Y8</accession>
<dbReference type="Gene3D" id="3.40.50.620">
    <property type="entry name" value="HUPs"/>
    <property type="match status" value="1"/>
</dbReference>
<dbReference type="EMBL" id="JAUQSZ010000016">
    <property type="protein sequence ID" value="MDO7844487.1"/>
    <property type="molecule type" value="Genomic_DNA"/>
</dbReference>
<dbReference type="Gene3D" id="3.90.1490.10">
    <property type="entry name" value="putative n-type atp pyrophosphatase, domain 2"/>
    <property type="match status" value="1"/>
</dbReference>
<evidence type="ECO:0000313" key="3">
    <source>
        <dbReference type="Proteomes" id="UP001176468"/>
    </source>
</evidence>
<keyword evidence="3" id="KW-1185">Reference proteome</keyword>
<proteinExistence type="predicted"/>
<name>A0ABT9A4Y8_9SPHN</name>
<dbReference type="CDD" id="cd01994">
    <property type="entry name" value="AANH_PF0828-like"/>
    <property type="match status" value="1"/>
</dbReference>
<dbReference type="Pfam" id="PF01902">
    <property type="entry name" value="Diphthami_syn_2"/>
    <property type="match status" value="1"/>
</dbReference>
<sequence>MTQPVLMCWSGGKDSCVALHDLQRADEWRVTGLLTTVTRDYDRISMHGVRAELLDRQAAALGLPVERVFIDAGTDNGGYEAAMTAALDRHRAAGTRHVAFGDLFLEDIRAYREAMLQPLGLEAVFPVWGRDTRAFAEAFIAAGFRAVLVCVDLSVLDASFAGRAYDAALLADLPPGVDPCGENGEFHSFVFDGPDFAAPVAIEIGETVIRDGFAFRDLIPA</sequence>
<feature type="domain" description="Diphthamide synthase" evidence="1">
    <location>
        <begin position="6"/>
        <end position="203"/>
    </location>
</feature>
<gene>
    <name evidence="2" type="ORF">Q5H94_19310</name>
</gene>
<organism evidence="2 3">
    <name type="scientific">Sphingomonas immobilis</name>
    <dbReference type="NCBI Taxonomy" id="3063997"/>
    <lineage>
        <taxon>Bacteria</taxon>
        <taxon>Pseudomonadati</taxon>
        <taxon>Pseudomonadota</taxon>
        <taxon>Alphaproteobacteria</taxon>
        <taxon>Sphingomonadales</taxon>
        <taxon>Sphingomonadaceae</taxon>
        <taxon>Sphingomonas</taxon>
    </lineage>
</organism>
<dbReference type="Proteomes" id="UP001176468">
    <property type="component" value="Unassembled WGS sequence"/>
</dbReference>
<protein>
    <recommendedName>
        <fullName evidence="1">Diphthamide synthase domain-containing protein</fullName>
    </recommendedName>
</protein>
<reference evidence="2" key="1">
    <citation type="submission" date="2023-07" db="EMBL/GenBank/DDBJ databases">
        <authorList>
            <person name="Kim M.K."/>
        </authorList>
    </citation>
    <scope>NUCLEOTIDE SEQUENCE</scope>
    <source>
        <strain evidence="2">CA1-15</strain>
    </source>
</reference>
<evidence type="ECO:0000313" key="2">
    <source>
        <dbReference type="EMBL" id="MDO7844487.1"/>
    </source>
</evidence>
<evidence type="ECO:0000259" key="1">
    <source>
        <dbReference type="Pfam" id="PF01902"/>
    </source>
</evidence>